<dbReference type="InterPro" id="IPR050954">
    <property type="entry name" value="ET_IronSulfur_Cluster-Binding"/>
</dbReference>
<keyword evidence="4" id="KW-0677">Repeat</keyword>
<reference evidence="9 10" key="1">
    <citation type="journal article" date="2019" name="ISME J.">
        <title>Insights into ecological role of a new deltaproteobacterial order Candidatus Acidulodesulfobacterales by metagenomics and metatranscriptomics.</title>
        <authorList>
            <person name="Tan S."/>
            <person name="Liu J."/>
            <person name="Fang Y."/>
            <person name="Hedlund B.P."/>
            <person name="Lian Z.H."/>
            <person name="Huang L.Y."/>
            <person name="Li J.T."/>
            <person name="Huang L.N."/>
            <person name="Li W.J."/>
            <person name="Jiang H.C."/>
            <person name="Dong H.L."/>
            <person name="Shu W.S."/>
        </authorList>
    </citation>
    <scope>NUCLEOTIDE SEQUENCE [LARGE SCALE GENOMIC DNA]</scope>
    <source>
        <strain evidence="9">AP2</strain>
    </source>
</reference>
<dbReference type="Proteomes" id="UP000316562">
    <property type="component" value="Unassembled WGS sequence"/>
</dbReference>
<dbReference type="EMBL" id="SGBC01000001">
    <property type="protein sequence ID" value="RZD16838.1"/>
    <property type="molecule type" value="Genomic_DNA"/>
</dbReference>
<evidence type="ECO:0000256" key="4">
    <source>
        <dbReference type="ARBA" id="ARBA00022737"/>
    </source>
</evidence>
<name>A0A519BHT5_ACIG2</name>
<proteinExistence type="predicted"/>
<dbReference type="InterPro" id="IPR017900">
    <property type="entry name" value="4Fe4S_Fe_S_CS"/>
</dbReference>
<dbReference type="SUPFAM" id="SSF54862">
    <property type="entry name" value="4Fe-4S ferredoxins"/>
    <property type="match status" value="1"/>
</dbReference>
<evidence type="ECO:0000256" key="6">
    <source>
        <dbReference type="ARBA" id="ARBA00023004"/>
    </source>
</evidence>
<sequence length="193" mass="22234">MEKNMKSIKLTNLEEDLKKNQIEIMLYPSKCDGCEGQEYKSCVQACETHMKEKYGKYNTARINIKSKGNKFFPILCHNCEEAPCVDACMPGARYRDIENGWTLTNYKKCVGCWMCVMVCPFGAIERVGKDHYASKCDGCIDEDTPKCVEACKKGALKKTGIKNYSYERRLMIANKLYGPHLKINYNRYKNNNR</sequence>
<organism evidence="9 10">
    <name type="scientific">Acididesulfobacter guangdongensis</name>
    <dbReference type="NCBI Taxonomy" id="2597225"/>
    <lineage>
        <taxon>Bacteria</taxon>
        <taxon>Deltaproteobacteria</taxon>
        <taxon>Candidatus Acidulodesulfobacterales</taxon>
        <taxon>Candidatus Acididesulfobacter</taxon>
    </lineage>
</organism>
<dbReference type="PROSITE" id="PS51379">
    <property type="entry name" value="4FE4S_FER_2"/>
    <property type="match status" value="1"/>
</dbReference>
<accession>A0A519BHT5</accession>
<evidence type="ECO:0000256" key="2">
    <source>
        <dbReference type="ARBA" id="ARBA00022485"/>
    </source>
</evidence>
<dbReference type="Gene3D" id="3.30.70.20">
    <property type="match status" value="2"/>
</dbReference>
<evidence type="ECO:0000259" key="8">
    <source>
        <dbReference type="PROSITE" id="PS51379"/>
    </source>
</evidence>
<keyword evidence="5" id="KW-0249">Electron transport</keyword>
<evidence type="ECO:0000313" key="9">
    <source>
        <dbReference type="EMBL" id="RZD16838.1"/>
    </source>
</evidence>
<evidence type="ECO:0000313" key="10">
    <source>
        <dbReference type="Proteomes" id="UP000316562"/>
    </source>
</evidence>
<dbReference type="Pfam" id="PF13247">
    <property type="entry name" value="Fer4_11"/>
    <property type="match status" value="1"/>
</dbReference>
<dbReference type="PANTHER" id="PTHR43177:SF5">
    <property type="entry name" value="ANAEROBIC DIMETHYL SULFOXIDE REDUCTASE CHAIN B-RELATED"/>
    <property type="match status" value="1"/>
</dbReference>
<keyword evidence="1" id="KW-0813">Transport</keyword>
<keyword evidence="7" id="KW-0411">Iron-sulfur</keyword>
<dbReference type="PROSITE" id="PS00198">
    <property type="entry name" value="4FE4S_FER_1"/>
    <property type="match status" value="1"/>
</dbReference>
<dbReference type="AlphaFoldDB" id="A0A519BHT5"/>
<keyword evidence="2" id="KW-0004">4Fe-4S</keyword>
<evidence type="ECO:0000256" key="3">
    <source>
        <dbReference type="ARBA" id="ARBA00022723"/>
    </source>
</evidence>
<feature type="domain" description="4Fe-4S ferredoxin-type" evidence="8">
    <location>
        <begin position="100"/>
        <end position="129"/>
    </location>
</feature>
<dbReference type="GO" id="GO:0051539">
    <property type="term" value="F:4 iron, 4 sulfur cluster binding"/>
    <property type="evidence" value="ECO:0007669"/>
    <property type="project" value="UniProtKB-KW"/>
</dbReference>
<dbReference type="InterPro" id="IPR017896">
    <property type="entry name" value="4Fe4S_Fe-S-bd"/>
</dbReference>
<evidence type="ECO:0000256" key="5">
    <source>
        <dbReference type="ARBA" id="ARBA00022982"/>
    </source>
</evidence>
<comment type="caution">
    <text evidence="9">The sequence shown here is derived from an EMBL/GenBank/DDBJ whole genome shotgun (WGS) entry which is preliminary data.</text>
</comment>
<gene>
    <name evidence="9" type="ORF">EVJ46_00945</name>
</gene>
<evidence type="ECO:0000256" key="7">
    <source>
        <dbReference type="ARBA" id="ARBA00023014"/>
    </source>
</evidence>
<keyword evidence="6" id="KW-0408">Iron</keyword>
<evidence type="ECO:0000256" key="1">
    <source>
        <dbReference type="ARBA" id="ARBA00022448"/>
    </source>
</evidence>
<dbReference type="PANTHER" id="PTHR43177">
    <property type="entry name" value="PROTEIN NRFC"/>
    <property type="match status" value="1"/>
</dbReference>
<keyword evidence="3" id="KW-0479">Metal-binding</keyword>
<dbReference type="GO" id="GO:0046872">
    <property type="term" value="F:metal ion binding"/>
    <property type="evidence" value="ECO:0007669"/>
    <property type="project" value="UniProtKB-KW"/>
</dbReference>
<protein>
    <recommendedName>
        <fullName evidence="8">4Fe-4S ferredoxin-type domain-containing protein</fullName>
    </recommendedName>
</protein>